<feature type="compositionally biased region" description="Polar residues" evidence="2">
    <location>
        <begin position="292"/>
        <end position="308"/>
    </location>
</feature>
<dbReference type="InParanoid" id="H3AG67"/>
<dbReference type="STRING" id="7897.ENSLACP00000008638"/>
<dbReference type="GeneTree" id="ENSGT00590000083134"/>
<comment type="similarity">
    <text evidence="1">Belongs to the FAM124 family.</text>
</comment>
<feature type="region of interest" description="Disordered" evidence="2">
    <location>
        <begin position="269"/>
        <end position="323"/>
    </location>
</feature>
<dbReference type="Proteomes" id="UP000008672">
    <property type="component" value="Unassembled WGS sequence"/>
</dbReference>
<evidence type="ECO:0000256" key="1">
    <source>
        <dbReference type="ARBA" id="ARBA00006440"/>
    </source>
</evidence>
<reference evidence="5" key="1">
    <citation type="submission" date="2011-08" db="EMBL/GenBank/DDBJ databases">
        <title>The draft genome of Latimeria chalumnae.</title>
        <authorList>
            <person name="Di Palma F."/>
            <person name="Alfoldi J."/>
            <person name="Johnson J."/>
            <person name="Berlin A."/>
            <person name="Gnerre S."/>
            <person name="Jaffe D."/>
            <person name="MacCallum I."/>
            <person name="Young S."/>
            <person name="Walker B.J."/>
            <person name="Lander E."/>
            <person name="Lindblad-Toh K."/>
        </authorList>
    </citation>
    <scope>NUCLEOTIDE SEQUENCE [LARGE SCALE GENOMIC DNA]</scope>
    <source>
        <strain evidence="5">Wild caught</strain>
    </source>
</reference>
<dbReference type="FunCoup" id="H3AG67">
    <property type="interactions" value="35"/>
</dbReference>
<feature type="domain" description="FAM124" evidence="3">
    <location>
        <begin position="23"/>
        <end position="256"/>
    </location>
</feature>
<dbReference type="HOGENOM" id="CLU_037215_0_0_1"/>
<evidence type="ECO:0000259" key="3">
    <source>
        <dbReference type="Pfam" id="PF15067"/>
    </source>
</evidence>
<dbReference type="eggNOG" id="ENOG502QUA8">
    <property type="taxonomic scope" value="Eukaryota"/>
</dbReference>
<dbReference type="InterPro" id="IPR046365">
    <property type="entry name" value="FAM124_dom"/>
</dbReference>
<evidence type="ECO:0000313" key="5">
    <source>
        <dbReference type="Proteomes" id="UP000008672"/>
    </source>
</evidence>
<dbReference type="PANTHER" id="PTHR14715">
    <property type="entry name" value="FAM124 DOMAIN-CONTAINING PROTEIN-RELATED"/>
    <property type="match status" value="1"/>
</dbReference>
<evidence type="ECO:0000313" key="4">
    <source>
        <dbReference type="Ensembl" id="ENSLACP00000008638.1"/>
    </source>
</evidence>
<dbReference type="AlphaFoldDB" id="H3AG67"/>
<proteinExistence type="inferred from homology"/>
<organism evidence="4 5">
    <name type="scientific">Latimeria chalumnae</name>
    <name type="common">Coelacanth</name>
    <dbReference type="NCBI Taxonomy" id="7897"/>
    <lineage>
        <taxon>Eukaryota</taxon>
        <taxon>Metazoa</taxon>
        <taxon>Chordata</taxon>
        <taxon>Craniata</taxon>
        <taxon>Vertebrata</taxon>
        <taxon>Euteleostomi</taxon>
        <taxon>Coelacanthiformes</taxon>
        <taxon>Coelacanthidae</taxon>
        <taxon>Latimeria</taxon>
    </lineage>
</organism>
<feature type="compositionally biased region" description="Polar residues" evidence="2">
    <location>
        <begin position="481"/>
        <end position="506"/>
    </location>
</feature>
<dbReference type="InterPro" id="IPR029380">
    <property type="entry name" value="FAM124"/>
</dbReference>
<reference evidence="4" key="2">
    <citation type="submission" date="2025-08" db="UniProtKB">
        <authorList>
            <consortium name="Ensembl"/>
        </authorList>
    </citation>
    <scope>IDENTIFICATION</scope>
</reference>
<feature type="region of interest" description="Disordered" evidence="2">
    <location>
        <begin position="481"/>
        <end position="526"/>
    </location>
</feature>
<accession>H3AG67</accession>
<name>H3AG67_LATCH</name>
<reference evidence="4" key="3">
    <citation type="submission" date="2025-09" db="UniProtKB">
        <authorList>
            <consortium name="Ensembl"/>
        </authorList>
    </citation>
    <scope>IDENTIFICATION</scope>
</reference>
<dbReference type="OMA" id="DVRWQTE"/>
<dbReference type="EMBL" id="AFYH01170904">
    <property type="status" value="NOT_ANNOTATED_CDS"/>
    <property type="molecule type" value="Genomic_DNA"/>
</dbReference>
<protein>
    <submittedName>
        <fullName evidence="4">Family with sequence similarity 124 member A</fullName>
    </submittedName>
</protein>
<feature type="compositionally biased region" description="Low complexity" evidence="2">
    <location>
        <begin position="309"/>
        <end position="323"/>
    </location>
</feature>
<keyword evidence="5" id="KW-1185">Reference proteome</keyword>
<evidence type="ECO:0000256" key="2">
    <source>
        <dbReference type="SAM" id="MobiDB-lite"/>
    </source>
</evidence>
<dbReference type="Ensembl" id="ENSLACT00000008706.1">
    <property type="protein sequence ID" value="ENSLACP00000008638.1"/>
    <property type="gene ID" value="ENSLACG00000007635.1"/>
</dbReference>
<dbReference type="Pfam" id="PF15067">
    <property type="entry name" value="FAM124"/>
    <property type="match status" value="1"/>
</dbReference>
<dbReference type="PANTHER" id="PTHR14715:SF4">
    <property type="entry name" value="PROTEIN FAM124A"/>
    <property type="match status" value="1"/>
</dbReference>
<feature type="compositionally biased region" description="Basic residues" evidence="2">
    <location>
        <begin position="272"/>
        <end position="281"/>
    </location>
</feature>
<sequence>LKIQFLFTLGDRSVEDLQDPFLVSVHIITDPGNARTFQNAIDNLLAWINPELQLFRVSERGICKKQKKSCSGIVVQPALAVILFLQEEYGEEQILQLYKSFQQPPWRYHHTEHVQGKILPYMPCNQDFFTLANGTPLWAIRQVHYGKEIVRFTIYCSYENFADMVRLYKMIVKKEGCQRKLDFCFFTVYSNMDIEIQFSLKRLPKGQYPTPTESAVLEFRVKDIGQLVPLLPNPCTPISEVRWQTEDYDGNKILLQYAKVHSILPKPGSLLHHQKKKRKKSEVRSTKVPNHETVSSNQSRRASPQELWSSSHGDFSRRSSSASDASWTVQRSKSLFCLPSLDSTVLADSSPFFRPQQPSYCRPQPIRLPRQNPSPRLTIDDLKDAEETDIDTGFKLSYSDLSVVSAYSSSNGFCKDLEAALSSEVENANDSKHISCRTRPFSVASDPLSSVYEFYCSSLPSLSELSSSSFVPAAQSSSVITTPPKLSQEVTTPLLGSSQTAENETLPQKHETSLTQKDDEEEEFYI</sequence>